<dbReference type="Gene3D" id="1.10.287.30">
    <property type="entry name" value="E2 (early) protein, N terminal domain, subdomain 1"/>
    <property type="match status" value="1"/>
</dbReference>
<feature type="region of interest" description="DNA-binding domain" evidence="12">
    <location>
        <begin position="314"/>
        <end position="397"/>
    </location>
</feature>
<comment type="subcellular location">
    <subcellularLocation>
        <location evidence="1 12">Host nucleus</location>
    </subcellularLocation>
</comment>
<evidence type="ECO:0000313" key="16">
    <source>
        <dbReference type="EMBL" id="AQM73672.1"/>
    </source>
</evidence>
<feature type="compositionally biased region" description="Low complexity" evidence="13">
    <location>
        <begin position="199"/>
        <end position="229"/>
    </location>
</feature>
<evidence type="ECO:0000256" key="5">
    <source>
        <dbReference type="ARBA" id="ARBA00022553"/>
    </source>
</evidence>
<dbReference type="Pfam" id="PF00511">
    <property type="entry name" value="PPV_E2_C"/>
    <property type="match status" value="1"/>
</dbReference>
<comment type="caution">
    <text evidence="12">Lacks conserved residue(s) required for the propagation of feature annotation.</text>
</comment>
<dbReference type="Gene3D" id="3.30.70.330">
    <property type="match status" value="1"/>
</dbReference>
<dbReference type="GO" id="GO:0006351">
    <property type="term" value="P:DNA-templated transcription"/>
    <property type="evidence" value="ECO:0007669"/>
    <property type="project" value="UniProtKB-UniRule"/>
</dbReference>
<evidence type="ECO:0000256" key="6">
    <source>
        <dbReference type="ARBA" id="ARBA00022562"/>
    </source>
</evidence>
<comment type="function">
    <text evidence="12">Plays a role in the initiation of viral DNA replication. A dimer of E2 interacts with a dimer of E1 in order to improve specificity of E1 DNA binding activity. Once the complex recognizes and binds DNA at specific sites, the E2 dimer is removed from DNA. E2 also regulates viral transcription through binding to the E2RE response element (5'-ACCNNNNNNGGT-3') present in multiple copies in the regulatory regions of the viral genome. Activates or represses transcription depending on E2RE's position with regards to proximal promoter elements including the TATA-box. Repression occurs by sterically hindering the assembly of the transcription initiation complex.</text>
</comment>
<evidence type="ECO:0000256" key="10">
    <source>
        <dbReference type="ARBA" id="ARBA00023159"/>
    </source>
</evidence>
<evidence type="ECO:0000256" key="9">
    <source>
        <dbReference type="ARBA" id="ARBA00023125"/>
    </source>
</evidence>
<dbReference type="SUPFAM" id="SSF54957">
    <property type="entry name" value="Viral DNA-binding domain"/>
    <property type="match status" value="1"/>
</dbReference>
<keyword evidence="4 12" id="KW-0244">Early protein</keyword>
<protein>
    <recommendedName>
        <fullName evidence="12">Regulatory protein E2</fullName>
    </recommendedName>
</protein>
<evidence type="ECO:0000259" key="15">
    <source>
        <dbReference type="Pfam" id="PF00511"/>
    </source>
</evidence>
<feature type="region of interest" description="Disordered" evidence="13">
    <location>
        <begin position="198"/>
        <end position="301"/>
    </location>
</feature>
<dbReference type="GO" id="GO:0006275">
    <property type="term" value="P:regulation of DNA replication"/>
    <property type="evidence" value="ECO:0007669"/>
    <property type="project" value="UniProtKB-UniRule"/>
</dbReference>
<evidence type="ECO:0000256" key="12">
    <source>
        <dbReference type="HAMAP-Rule" id="MF_04001"/>
    </source>
</evidence>
<evidence type="ECO:0000256" key="8">
    <source>
        <dbReference type="ARBA" id="ARBA00023015"/>
    </source>
</evidence>
<dbReference type="InterPro" id="IPR042503">
    <property type="entry name" value="Regulatory_protein_E2_N_1"/>
</dbReference>
<feature type="domain" description="Papillomavirus E2 C-terminal" evidence="15">
    <location>
        <begin position="316"/>
        <end position="394"/>
    </location>
</feature>
<keyword evidence="6 12" id="KW-1048">Host nucleus</keyword>
<feature type="domain" description="Papillomavirus E2 N-terminal" evidence="14">
    <location>
        <begin position="1"/>
        <end position="198"/>
    </location>
</feature>
<dbReference type="EMBL" id="MH777362">
    <property type="protein sequence ID" value="AYA94609.1"/>
    <property type="molecule type" value="Genomic_DNA"/>
</dbReference>
<dbReference type="InterPro" id="IPR033668">
    <property type="entry name" value="Reg_prot_E2"/>
</dbReference>
<evidence type="ECO:0000259" key="14">
    <source>
        <dbReference type="Pfam" id="PF00508"/>
    </source>
</evidence>
<comment type="subunit">
    <text evidence="12">Binds DNA as homodimer. Interacts with protein E1; this interaction greatly increases E1 DNA-binding activity. Interacts with protein L1; this interaction enhances E2-dependent replication and transcription activation. Interacts with protein L2; this interaction inhibits E2 transcriptional activity but not DNA replication function E2. Interacts with protein E7; this interaction inhibits E7 oncogenic activity. Interacts with host TAF1; this interaction modulates E2-dependent transcriptional regulation. Interacts with host BRD4; this interaction mediates E2 transcriptional activation function. Additionally, the interaction with host BRD4 on mitotic chromosomes mediates tethering of the viral genome. Interacts with host TOPBP1; this interaction is required for optimal viral DNA replication.</text>
</comment>
<dbReference type="GO" id="GO:0042025">
    <property type="term" value="C:host cell nucleus"/>
    <property type="evidence" value="ECO:0007669"/>
    <property type="project" value="UniProtKB-SubCell"/>
</dbReference>
<organism evidence="16">
    <name type="scientific">Human papillomavirus</name>
    <dbReference type="NCBI Taxonomy" id="10566"/>
    <lineage>
        <taxon>Viruses</taxon>
        <taxon>Monodnaviria</taxon>
        <taxon>Shotokuvirae</taxon>
        <taxon>Cossaviricota</taxon>
        <taxon>Papovaviricetes</taxon>
        <taxon>Zurhausenvirales</taxon>
        <taxon>Papillomaviridae</taxon>
    </lineage>
</organism>
<evidence type="ECO:0000256" key="2">
    <source>
        <dbReference type="ARBA" id="ARBA00007794"/>
    </source>
</evidence>
<dbReference type="GO" id="GO:0006260">
    <property type="term" value="P:DNA replication"/>
    <property type="evidence" value="ECO:0007669"/>
    <property type="project" value="UniProtKB-KW"/>
</dbReference>
<dbReference type="InterPro" id="IPR042504">
    <property type="entry name" value="Regulatory_protein_E2_N_2"/>
</dbReference>
<gene>
    <name evidence="12" type="primary">E2</name>
</gene>
<comment type="similarity">
    <text evidence="12">Belongs to the papillomaviridae E2 protein family.</text>
</comment>
<dbReference type="InterPro" id="IPR036050">
    <property type="entry name" value="Regulatory_protein_E2_N"/>
</dbReference>
<evidence type="ECO:0000256" key="4">
    <source>
        <dbReference type="ARBA" id="ARBA00022518"/>
    </source>
</evidence>
<reference evidence="17" key="2">
    <citation type="journal article" date="2018" name="Nat. Med.">
        <title>Expanded skin virome in DOCK8-deficient patients.</title>
        <authorList>
            <consortium name="NISC Comparative Sequencing Program"/>
            <person name="Tirosh O."/>
            <person name="Conlan S."/>
            <person name="Deming C."/>
            <person name="Lee-Lin S.Q."/>
            <person name="Huang X."/>
            <person name="Su H.C."/>
            <person name="Freeman A.F."/>
            <person name="Segre J.A."/>
            <person name="Kong H.H."/>
        </authorList>
    </citation>
    <scope>NUCLEOTIDE SEQUENCE</scope>
    <source>
        <strain evidence="17">HPV-mSK_223</strain>
    </source>
</reference>
<evidence type="ECO:0000256" key="1">
    <source>
        <dbReference type="ARBA" id="ARBA00004147"/>
    </source>
</evidence>
<dbReference type="GO" id="GO:0003700">
    <property type="term" value="F:DNA-binding transcription factor activity"/>
    <property type="evidence" value="ECO:0007669"/>
    <property type="project" value="UniProtKB-UniRule"/>
</dbReference>
<keyword evidence="11 12" id="KW-0804">Transcription</keyword>
<keyword evidence="9 12" id="KW-0238">DNA-binding</keyword>
<dbReference type="InterPro" id="IPR035975">
    <property type="entry name" value="E2/EBNA1_C_sf"/>
</dbReference>
<name>A0A1Q1PPC8_9PAPI</name>
<dbReference type="GO" id="GO:0039693">
    <property type="term" value="P:viral DNA genome replication"/>
    <property type="evidence" value="ECO:0007669"/>
    <property type="project" value="UniProtKB-UniRule"/>
</dbReference>
<comment type="PTM">
    <text evidence="12">Phosphorylated.</text>
</comment>
<dbReference type="SUPFAM" id="SSF51332">
    <property type="entry name" value="E2 regulatory, transactivation domain"/>
    <property type="match status" value="1"/>
</dbReference>
<evidence type="ECO:0000256" key="7">
    <source>
        <dbReference type="ARBA" id="ARBA00022705"/>
    </source>
</evidence>
<keyword evidence="7 12" id="KW-0235">DNA replication</keyword>
<dbReference type="Gene3D" id="2.170.200.10">
    <property type="entry name" value="Papillomavirus E2 early protein domain"/>
    <property type="match status" value="1"/>
</dbReference>
<dbReference type="EMBL" id="KX781283">
    <property type="protein sequence ID" value="AQM73672.1"/>
    <property type="molecule type" value="Genomic_DNA"/>
</dbReference>
<dbReference type="GO" id="GO:0000166">
    <property type="term" value="F:nucleotide binding"/>
    <property type="evidence" value="ECO:0007669"/>
    <property type="project" value="UniProtKB-UniRule"/>
</dbReference>
<evidence type="ECO:0000313" key="17">
    <source>
        <dbReference type="EMBL" id="AYA94609.1"/>
    </source>
</evidence>
<accession>A0A1Q1PPC8</accession>
<evidence type="ECO:0000256" key="3">
    <source>
        <dbReference type="ARBA" id="ARBA00022491"/>
    </source>
</evidence>
<evidence type="ECO:0000256" key="11">
    <source>
        <dbReference type="ARBA" id="ARBA00023163"/>
    </source>
</evidence>
<dbReference type="HAMAP" id="MF_04001">
    <property type="entry name" value="PPV_E2"/>
    <property type="match status" value="1"/>
</dbReference>
<comment type="similarity">
    <text evidence="2">Belongs to the papillomaviridae E8^E2C protein family.</text>
</comment>
<dbReference type="InterPro" id="IPR001866">
    <property type="entry name" value="PPV_E2_N"/>
</dbReference>
<keyword evidence="10 12" id="KW-0010">Activator</keyword>
<keyword evidence="3 12" id="KW-0678">Repressor</keyword>
<sequence>MEWLTQRFNAIQDNLLNLIEQGAEDLDSQIKYWNLVRQENVYLYYGRREGLTHFGLQPLPVTTVSEYKAKEAINMVLLLQSLKKSPYARETWTLQNASAELINTQPRNCFKKQPYNVEVWFNNDRNNSYIYINWDFIYYQDSNDVWHKVPGLVDYNGMYYTEVGGDQVYFALFDTDDQRFGGTGNWSVHFKNKTLIAPTSSSNSYSSHSGKNSSSTVSSSTENTVSTSESPRRIQRPEVGSSTEETSTLRRRRRERESTPEGRATTPAKRRRGGGGGGGIERAAPSPEAVGSRHRSVPTSHLSRLARLQEEARDPPVIIVTGPPNVLKCWRYRKRNQNEFPVLDISTIFTWVGSNNTNSNKGRMLVAFEDSKQREQFVKHVTFPKHTSFAYGTLDKL</sequence>
<dbReference type="GO" id="GO:0003677">
    <property type="term" value="F:DNA binding"/>
    <property type="evidence" value="ECO:0007669"/>
    <property type="project" value="UniProtKB-UniRule"/>
</dbReference>
<dbReference type="InterPro" id="IPR000427">
    <property type="entry name" value="Papillomavirus_E2_C"/>
</dbReference>
<reference evidence="16" key="1">
    <citation type="journal article" date="2016" name="J. Am. Acad. Dermatol.">
        <title>Human polyomavirus 6 and 7 are associated with pruritic and dyskeratotic dermatoses.</title>
        <authorList>
            <person name="Nguyen K.D."/>
            <person name="Lee E.E."/>
            <person name="Yue Y."/>
            <person name="Stork J."/>
            <person name="Pock L."/>
            <person name="North J.P."/>
            <person name="Vandergriff T."/>
            <person name="Cockerell C."/>
            <person name="Hosler G.A."/>
            <person name="Pastrana D.V."/>
            <person name="Buck C.B."/>
            <person name="Wang R.C."/>
        </authorList>
    </citation>
    <scope>NUCLEOTIDE SEQUENCE</scope>
    <source>
        <strain evidence="16">Dysk4</strain>
    </source>
</reference>
<evidence type="ECO:0000256" key="13">
    <source>
        <dbReference type="SAM" id="MobiDB-lite"/>
    </source>
</evidence>
<keyword evidence="5 12" id="KW-0597">Phosphoprotein</keyword>
<dbReference type="Pfam" id="PF00508">
    <property type="entry name" value="PPV_E2_N"/>
    <property type="match status" value="1"/>
</dbReference>
<dbReference type="InterPro" id="IPR012677">
    <property type="entry name" value="Nucleotide-bd_a/b_plait_sf"/>
</dbReference>
<keyword evidence="8 12" id="KW-0805">Transcription regulation</keyword>
<proteinExistence type="inferred from homology"/>